<dbReference type="AlphaFoldDB" id="A0A0G1CHB7"/>
<keyword evidence="1" id="KW-1133">Transmembrane helix</keyword>
<gene>
    <name evidence="2" type="ORF">UV59_C0012G0010</name>
</gene>
<feature type="transmembrane region" description="Helical" evidence="1">
    <location>
        <begin position="30"/>
        <end position="51"/>
    </location>
</feature>
<name>A0A0G1CHB7_9BACT</name>
<proteinExistence type="predicted"/>
<accession>A0A0G1CHB7</accession>
<feature type="transmembrane region" description="Helical" evidence="1">
    <location>
        <begin position="7"/>
        <end position="24"/>
    </location>
</feature>
<sequence>MLSDKAMELANLALIGLVFIQVIPGQGFSGFAIVLGILTFTLLHLLAFYLMNKRGGNYK</sequence>
<comment type="caution">
    <text evidence="2">The sequence shown here is derived from an EMBL/GenBank/DDBJ whole genome shotgun (WGS) entry which is preliminary data.</text>
</comment>
<dbReference type="Proteomes" id="UP000034543">
    <property type="component" value="Unassembled WGS sequence"/>
</dbReference>
<evidence type="ECO:0000256" key="1">
    <source>
        <dbReference type="SAM" id="Phobius"/>
    </source>
</evidence>
<dbReference type="EMBL" id="LCFB01000012">
    <property type="protein sequence ID" value="KKS84917.1"/>
    <property type="molecule type" value="Genomic_DNA"/>
</dbReference>
<reference evidence="2 3" key="1">
    <citation type="journal article" date="2015" name="Nature">
        <title>rRNA introns, odd ribosomes, and small enigmatic genomes across a large radiation of phyla.</title>
        <authorList>
            <person name="Brown C.T."/>
            <person name="Hug L.A."/>
            <person name="Thomas B.C."/>
            <person name="Sharon I."/>
            <person name="Castelle C.J."/>
            <person name="Singh A."/>
            <person name="Wilkins M.J."/>
            <person name="Williams K.H."/>
            <person name="Banfield J.F."/>
        </authorList>
    </citation>
    <scope>NUCLEOTIDE SEQUENCE [LARGE SCALE GENOMIC DNA]</scope>
</reference>
<protein>
    <submittedName>
        <fullName evidence="2">Uncharacterized protein</fullName>
    </submittedName>
</protein>
<evidence type="ECO:0000313" key="3">
    <source>
        <dbReference type="Proteomes" id="UP000034543"/>
    </source>
</evidence>
<evidence type="ECO:0000313" key="2">
    <source>
        <dbReference type="EMBL" id="KKS84917.1"/>
    </source>
</evidence>
<organism evidence="2 3">
    <name type="scientific">Candidatus Gottesmanbacteria bacterium GW2011_GWA1_43_11</name>
    <dbReference type="NCBI Taxonomy" id="1618436"/>
    <lineage>
        <taxon>Bacteria</taxon>
        <taxon>Candidatus Gottesmaniibacteriota</taxon>
    </lineage>
</organism>
<keyword evidence="1" id="KW-0472">Membrane</keyword>
<keyword evidence="1" id="KW-0812">Transmembrane</keyword>